<name>A0A2A2KT64_9BILA</name>
<reference evidence="2 3" key="1">
    <citation type="journal article" date="2017" name="Curr. Biol.">
        <title>Genome architecture and evolution of a unichromosomal asexual nematode.</title>
        <authorList>
            <person name="Fradin H."/>
            <person name="Zegar C."/>
            <person name="Gutwein M."/>
            <person name="Lucas J."/>
            <person name="Kovtun M."/>
            <person name="Corcoran D."/>
            <person name="Baugh L.R."/>
            <person name="Kiontke K."/>
            <person name="Gunsalus K."/>
            <person name="Fitch D.H."/>
            <person name="Piano F."/>
        </authorList>
    </citation>
    <scope>NUCLEOTIDE SEQUENCE [LARGE SCALE GENOMIC DNA]</scope>
    <source>
        <strain evidence="2">PF1309</strain>
    </source>
</reference>
<dbReference type="EMBL" id="LIAE01007786">
    <property type="protein sequence ID" value="PAV77017.1"/>
    <property type="molecule type" value="Genomic_DNA"/>
</dbReference>
<feature type="compositionally biased region" description="Basic and acidic residues" evidence="1">
    <location>
        <begin position="1"/>
        <end position="10"/>
    </location>
</feature>
<keyword evidence="3" id="KW-1185">Reference proteome</keyword>
<feature type="region of interest" description="Disordered" evidence="1">
    <location>
        <begin position="1"/>
        <end position="21"/>
    </location>
</feature>
<gene>
    <name evidence="2" type="ORF">WR25_26389</name>
</gene>
<evidence type="ECO:0000313" key="2">
    <source>
        <dbReference type="EMBL" id="PAV77017.1"/>
    </source>
</evidence>
<accession>A0A2A2KT64</accession>
<protein>
    <submittedName>
        <fullName evidence="2">Uncharacterized protein</fullName>
    </submittedName>
</protein>
<evidence type="ECO:0000256" key="1">
    <source>
        <dbReference type="SAM" id="MobiDB-lite"/>
    </source>
</evidence>
<proteinExistence type="predicted"/>
<evidence type="ECO:0000313" key="3">
    <source>
        <dbReference type="Proteomes" id="UP000218231"/>
    </source>
</evidence>
<sequence>MLGTERREGGKAMGRQPRGERLCPSAVSAYLCTLSPSRDIDSLSRESERKKEDAKKASTTEAAFGRFAVFLLCVCYSRLSLPGFVAQSLISCAFPHPAQVHLLATTTDSDSHRFQFALRHPAHTTNHYEEYGLLSQERGPTSP</sequence>
<dbReference type="Proteomes" id="UP000218231">
    <property type="component" value="Unassembled WGS sequence"/>
</dbReference>
<organism evidence="2 3">
    <name type="scientific">Diploscapter pachys</name>
    <dbReference type="NCBI Taxonomy" id="2018661"/>
    <lineage>
        <taxon>Eukaryota</taxon>
        <taxon>Metazoa</taxon>
        <taxon>Ecdysozoa</taxon>
        <taxon>Nematoda</taxon>
        <taxon>Chromadorea</taxon>
        <taxon>Rhabditida</taxon>
        <taxon>Rhabditina</taxon>
        <taxon>Rhabditomorpha</taxon>
        <taxon>Rhabditoidea</taxon>
        <taxon>Rhabditidae</taxon>
        <taxon>Diploscapter</taxon>
    </lineage>
</organism>
<comment type="caution">
    <text evidence="2">The sequence shown here is derived from an EMBL/GenBank/DDBJ whole genome shotgun (WGS) entry which is preliminary data.</text>
</comment>
<dbReference type="OrthoDB" id="1926878at2759"/>
<dbReference type="AlphaFoldDB" id="A0A2A2KT64"/>